<reference evidence="1" key="1">
    <citation type="submission" date="2023-03" db="EMBL/GenBank/DDBJ databases">
        <title>Massive genome expansion in bonnet fungi (Mycena s.s.) driven by repeated elements and novel gene families across ecological guilds.</title>
        <authorList>
            <consortium name="Lawrence Berkeley National Laboratory"/>
            <person name="Harder C.B."/>
            <person name="Miyauchi S."/>
            <person name="Viragh M."/>
            <person name="Kuo A."/>
            <person name="Thoen E."/>
            <person name="Andreopoulos B."/>
            <person name="Lu D."/>
            <person name="Skrede I."/>
            <person name="Drula E."/>
            <person name="Henrissat B."/>
            <person name="Morin E."/>
            <person name="Kohler A."/>
            <person name="Barry K."/>
            <person name="LaButti K."/>
            <person name="Morin E."/>
            <person name="Salamov A."/>
            <person name="Lipzen A."/>
            <person name="Mereny Z."/>
            <person name="Hegedus B."/>
            <person name="Baldrian P."/>
            <person name="Stursova M."/>
            <person name="Weitz H."/>
            <person name="Taylor A."/>
            <person name="Grigoriev I.V."/>
            <person name="Nagy L.G."/>
            <person name="Martin F."/>
            <person name="Kauserud H."/>
        </authorList>
    </citation>
    <scope>NUCLEOTIDE SEQUENCE</scope>
    <source>
        <strain evidence="1">CBHHK067</strain>
    </source>
</reference>
<accession>A0AAD7CPG9</accession>
<dbReference type="SUPFAM" id="SSF51905">
    <property type="entry name" value="FAD/NAD(P)-binding domain"/>
    <property type="match status" value="1"/>
</dbReference>
<sequence>MLSRATSSIPRWLLHHLPLYQFKCPICKVAIIGAGVSYVGFLAYWELVDAGFETVRIFDRDAVPGGNWHYTETPVTAPVLNEDPKIADYEPMLPPSGSTLPFGVCHDDHSDTITTAEQWRRHRAPHAVWKSLTTNTPRVNIVSRVLLCRWMQELKNLTASNAGMRRLSPIGIR</sequence>
<dbReference type="Gene3D" id="3.50.50.60">
    <property type="entry name" value="FAD/NAD(P)-binding domain"/>
    <property type="match status" value="1"/>
</dbReference>
<dbReference type="InterPro" id="IPR036188">
    <property type="entry name" value="FAD/NAD-bd_sf"/>
</dbReference>
<evidence type="ECO:0000313" key="2">
    <source>
        <dbReference type="Proteomes" id="UP001221757"/>
    </source>
</evidence>
<proteinExistence type="predicted"/>
<keyword evidence="2" id="KW-1185">Reference proteome</keyword>
<protein>
    <submittedName>
        <fullName evidence="1">Uncharacterized protein</fullName>
    </submittedName>
</protein>
<comment type="caution">
    <text evidence="1">The sequence shown here is derived from an EMBL/GenBank/DDBJ whole genome shotgun (WGS) entry which is preliminary data.</text>
</comment>
<evidence type="ECO:0000313" key="1">
    <source>
        <dbReference type="EMBL" id="KAJ7656539.1"/>
    </source>
</evidence>
<dbReference type="Proteomes" id="UP001221757">
    <property type="component" value="Unassembled WGS sequence"/>
</dbReference>
<name>A0AAD7CPG9_MYCRO</name>
<dbReference type="AlphaFoldDB" id="A0AAD7CPG9"/>
<gene>
    <name evidence="1" type="ORF">B0H17DRAFT_956081</name>
</gene>
<organism evidence="1 2">
    <name type="scientific">Mycena rosella</name>
    <name type="common">Pink bonnet</name>
    <name type="synonym">Agaricus rosellus</name>
    <dbReference type="NCBI Taxonomy" id="1033263"/>
    <lineage>
        <taxon>Eukaryota</taxon>
        <taxon>Fungi</taxon>
        <taxon>Dikarya</taxon>
        <taxon>Basidiomycota</taxon>
        <taxon>Agaricomycotina</taxon>
        <taxon>Agaricomycetes</taxon>
        <taxon>Agaricomycetidae</taxon>
        <taxon>Agaricales</taxon>
        <taxon>Marasmiineae</taxon>
        <taxon>Mycenaceae</taxon>
        <taxon>Mycena</taxon>
    </lineage>
</organism>
<dbReference type="EMBL" id="JARKIE010000301">
    <property type="protein sequence ID" value="KAJ7656539.1"/>
    <property type="molecule type" value="Genomic_DNA"/>
</dbReference>